<dbReference type="EMBL" id="FNAO01000007">
    <property type="protein sequence ID" value="SDE78516.1"/>
    <property type="molecule type" value="Genomic_DNA"/>
</dbReference>
<dbReference type="STRING" id="641691.SAMN05421636_107246"/>
<sequence>MKTMLLFVFILSFKLNAQDEENKGISMYQYRHVPSDQMEEFISRETKYWSKVAENAITKGNLTFWGLFQKVGGFDEPNSPNILFINTYNDIDAGESIWDPSEVWPDVSMDKMDTFSMGEVMHTLFVKPAVWVEAKNAVPENDFKFIKIIYHITSNPNNLIALEDQYWTPFIQSAMDSGKTKQKAWGNAIILSPSGPEMNANTISLDVYASLKEALDPTWDQSTVFPQDGLTEIGALETDQRTSFVYRRIKVVSPREQ</sequence>
<reference evidence="1 2" key="1">
    <citation type="submission" date="2016-10" db="EMBL/GenBank/DDBJ databases">
        <authorList>
            <person name="de Groot N.N."/>
        </authorList>
    </citation>
    <scope>NUCLEOTIDE SEQUENCE [LARGE SCALE GENOMIC DNA]</scope>
    <source>
        <strain evidence="1 2">DSM 23421</strain>
    </source>
</reference>
<protein>
    <submittedName>
        <fullName evidence="1">Uncharacterized protein</fullName>
    </submittedName>
</protein>
<name>A0A1G7FRE7_9FLAO</name>
<dbReference type="AlphaFoldDB" id="A0A1G7FRE7"/>
<proteinExistence type="predicted"/>
<accession>A0A1G7FRE7</accession>
<organism evidence="1 2">
    <name type="scientific">Pricia antarctica</name>
    <dbReference type="NCBI Taxonomy" id="641691"/>
    <lineage>
        <taxon>Bacteria</taxon>
        <taxon>Pseudomonadati</taxon>
        <taxon>Bacteroidota</taxon>
        <taxon>Flavobacteriia</taxon>
        <taxon>Flavobacteriales</taxon>
        <taxon>Flavobacteriaceae</taxon>
        <taxon>Pricia</taxon>
    </lineage>
</organism>
<keyword evidence="2" id="KW-1185">Reference proteome</keyword>
<dbReference type="OrthoDB" id="1423478at2"/>
<gene>
    <name evidence="1" type="ORF">SAMN05421636_107246</name>
</gene>
<dbReference type="Proteomes" id="UP000199109">
    <property type="component" value="Unassembled WGS sequence"/>
</dbReference>
<evidence type="ECO:0000313" key="1">
    <source>
        <dbReference type="EMBL" id="SDE78516.1"/>
    </source>
</evidence>
<evidence type="ECO:0000313" key="2">
    <source>
        <dbReference type="Proteomes" id="UP000199109"/>
    </source>
</evidence>
<dbReference type="RefSeq" id="WP_091870728.1">
    <property type="nucleotide sequence ID" value="NZ_FNAO01000007.1"/>
</dbReference>